<feature type="compositionally biased region" description="Low complexity" evidence="1">
    <location>
        <begin position="651"/>
        <end position="660"/>
    </location>
</feature>
<feature type="compositionally biased region" description="Polar residues" evidence="1">
    <location>
        <begin position="489"/>
        <end position="500"/>
    </location>
</feature>
<feature type="region of interest" description="Disordered" evidence="1">
    <location>
        <begin position="1064"/>
        <end position="1119"/>
    </location>
</feature>
<reference evidence="2" key="1">
    <citation type="submission" date="2020-05" db="EMBL/GenBank/DDBJ databases">
        <authorList>
            <person name="Zhu T."/>
            <person name="Keshari N."/>
            <person name="Lu X."/>
        </authorList>
    </citation>
    <scope>NUCLEOTIDE SEQUENCE</scope>
    <source>
        <strain evidence="2">NK1-22</strain>
    </source>
</reference>
<feature type="region of interest" description="Disordered" evidence="1">
    <location>
        <begin position="1153"/>
        <end position="1182"/>
    </location>
</feature>
<feature type="compositionally biased region" description="Low complexity" evidence="1">
    <location>
        <begin position="413"/>
        <end position="431"/>
    </location>
</feature>
<gene>
    <name evidence="2" type="ORF">HNI00_08375</name>
</gene>
<accession>A0AA96Y3J1</accession>
<feature type="region of interest" description="Disordered" evidence="1">
    <location>
        <begin position="254"/>
        <end position="318"/>
    </location>
</feature>
<protein>
    <submittedName>
        <fullName evidence="2">Uncharacterized protein</fullName>
    </submittedName>
</protein>
<feature type="region of interest" description="Disordered" evidence="1">
    <location>
        <begin position="362"/>
        <end position="607"/>
    </location>
</feature>
<evidence type="ECO:0000256" key="1">
    <source>
        <dbReference type="SAM" id="MobiDB-lite"/>
    </source>
</evidence>
<dbReference type="RefSeq" id="WP_316792406.1">
    <property type="nucleotide sequence ID" value="NZ_CP053540.1"/>
</dbReference>
<feature type="region of interest" description="Disordered" evidence="1">
    <location>
        <begin position="704"/>
        <end position="730"/>
    </location>
</feature>
<dbReference type="EMBL" id="CP053540">
    <property type="protein sequence ID" value="WOB43171.1"/>
    <property type="molecule type" value="Genomic_DNA"/>
</dbReference>
<sequence length="1182" mass="123987">MAQTNLLELAKQGDPQAIATLMNRSLQPRGMTASVDRQGTCLYVTLQAEQVPNRQVLTAFVQNGISNLGVSSIQLVKIAGQQFGMAEPAWTQDLQIEVTDLGDLGLGNLEPSEPTVPPYDAGISLDGLDDIAPAPNPVGDILSELTAPPPDHTFEPEGLSLNPPSLDFEDEFASSDLPALDDDFSGDFSLEAIAPDDTSSGDLSGDLGDDLLADLDLGAGLEPDPMADLQSDDLGLGSFDDLDNALETDLGAGLDDDLGLSGPDGLDGLEDLDGLEGSLPAPDLGSDFSEFDQGTGSFDSAFETSTPADAGMHEPSSDARLSDLNALESTQDWSLDGPDDMLSDLGSLEGDLAQMGDEFLGTDAVTGESRPGMGLEPDEFDLSADLSSDFSSDFSMEPSMEPLSNADEFDLGLPDLEPSSSTSDSSFDLTPEPVDFPLTDFDELSTPSSASEPLSGLEDLDFGDSAPSTPEDAGFGDMGLGSAEFGNTEFGSTEFGSTEFGTEFGNPNFDDASLSDADFDFDTSGSELFSESSVSGDSGDLEGDFAGLEATGEPATNSWQEEDLGAIAAGFETEAQFDDLLPESSFDEGGSSTDFDEPAPTPPPYVAEEMSLDLDLDDIQLPPVTTEGGDDWDADLEFGNLTGEDLSDFTANPAEPAEPTFEAAAEPDALELDSEFANSEFANSEFANSEFATDELTSGDWETALPMAEPSGFDETFGRESAPAPFPADFAESPAAPIFAPAGDSAPWLSELPPEFAIDVTLNGSLLDAAGVGLLEGEGARAIAPESLELAQDLELEAQDLYFESAADSIAPESSPPAAAGDVGFDLENLDNLDSLDNLDTVDSVDDLDPAGGSASLLDTDLFEETFEETSDIPLSQLPTEIPSSEIRDDEPDAPDFLDVPLSGVEFDEIAFDNIYDSAPANEFTLEDETAPTELMPSGEETLPSELLVDDLDESGGFEMDNLGLGLESLGSEEFQPSEAEAAGGDDFGLDGPDEFDLDAPAADWQNEPDLLPETTFGLEDDDEATILLDPSTYPGTSFGTVPQSPELDREELDWLASEVAASANPPVSPLSSAEEGWNYGIPPAPPPPEDTFAYPASAPHPPAPAAVDESEAGEQTEASGGRATNLLYGVLLALLAWILALIGRSLWTELTQPEPPPAPAVEVSPQSQDVNPGRSPFSTFS</sequence>
<dbReference type="AlphaFoldDB" id="A0AA96Y3J1"/>
<evidence type="ECO:0000313" key="2">
    <source>
        <dbReference type="EMBL" id="WOB43171.1"/>
    </source>
</evidence>
<feature type="region of interest" description="Disordered" evidence="1">
    <location>
        <begin position="975"/>
        <end position="1011"/>
    </location>
</feature>
<feature type="compositionally biased region" description="Low complexity" evidence="1">
    <location>
        <begin position="254"/>
        <end position="266"/>
    </location>
</feature>
<feature type="compositionally biased region" description="Low complexity" evidence="1">
    <location>
        <begin position="383"/>
        <end position="402"/>
    </location>
</feature>
<organism evidence="2">
    <name type="scientific">Thermoleptolyngbya oregonensis NK1-22</name>
    <dbReference type="NCBI Taxonomy" id="2547457"/>
    <lineage>
        <taxon>Bacteria</taxon>
        <taxon>Bacillati</taxon>
        <taxon>Cyanobacteriota</taxon>
        <taxon>Cyanophyceae</taxon>
        <taxon>Oculatellales</taxon>
        <taxon>Oculatellaceae</taxon>
        <taxon>Thermoleptolyngbya</taxon>
    </lineage>
</organism>
<feature type="compositionally biased region" description="Acidic residues" evidence="1">
    <location>
        <begin position="988"/>
        <end position="998"/>
    </location>
</feature>
<name>A0AA96Y3J1_9CYAN</name>
<proteinExistence type="predicted"/>
<feature type="compositionally biased region" description="Low complexity" evidence="1">
    <location>
        <begin position="509"/>
        <end position="538"/>
    </location>
</feature>
<feature type="compositionally biased region" description="Polar residues" evidence="1">
    <location>
        <begin position="292"/>
        <end position="307"/>
    </location>
</feature>
<feature type="region of interest" description="Disordered" evidence="1">
    <location>
        <begin position="620"/>
        <end position="660"/>
    </location>
</feature>
<dbReference type="KEGG" id="tog:HNI00_08375"/>